<keyword evidence="2" id="KW-1185">Reference proteome</keyword>
<organism evidence="1 2">
    <name type="scientific">Brachionus plicatilis</name>
    <name type="common">Marine rotifer</name>
    <name type="synonym">Brachionus muelleri</name>
    <dbReference type="NCBI Taxonomy" id="10195"/>
    <lineage>
        <taxon>Eukaryota</taxon>
        <taxon>Metazoa</taxon>
        <taxon>Spiralia</taxon>
        <taxon>Gnathifera</taxon>
        <taxon>Rotifera</taxon>
        <taxon>Eurotatoria</taxon>
        <taxon>Monogononta</taxon>
        <taxon>Pseudotrocha</taxon>
        <taxon>Ploima</taxon>
        <taxon>Brachionidae</taxon>
        <taxon>Brachionus</taxon>
    </lineage>
</organism>
<evidence type="ECO:0000313" key="2">
    <source>
        <dbReference type="Proteomes" id="UP000276133"/>
    </source>
</evidence>
<protein>
    <submittedName>
        <fullName evidence="1">Uncharacterized protein</fullName>
    </submittedName>
</protein>
<dbReference type="Proteomes" id="UP000276133">
    <property type="component" value="Unassembled WGS sequence"/>
</dbReference>
<name>A0A3M7PD13_BRAPC</name>
<dbReference type="AlphaFoldDB" id="A0A3M7PD13"/>
<evidence type="ECO:0000313" key="1">
    <source>
        <dbReference type="EMBL" id="RMZ96650.1"/>
    </source>
</evidence>
<dbReference type="EMBL" id="REGN01011992">
    <property type="protein sequence ID" value="RMZ96650.1"/>
    <property type="molecule type" value="Genomic_DNA"/>
</dbReference>
<sequence length="102" mass="11849">MAYLCDEMSQYWQWFVGFIAVECCVAFFECWRGVHCSICFFINDIGWCACVYQEQHFSVVYVNVYSGSIVDSGATRLDSEQTILFRLFEAYVLGILYLVKCV</sequence>
<reference evidence="1 2" key="1">
    <citation type="journal article" date="2018" name="Sci. Rep.">
        <title>Genomic signatures of local adaptation to the degree of environmental predictability in rotifers.</title>
        <authorList>
            <person name="Franch-Gras L."/>
            <person name="Hahn C."/>
            <person name="Garcia-Roger E.M."/>
            <person name="Carmona M.J."/>
            <person name="Serra M."/>
            <person name="Gomez A."/>
        </authorList>
    </citation>
    <scope>NUCLEOTIDE SEQUENCE [LARGE SCALE GENOMIC DNA]</scope>
    <source>
        <strain evidence="1">HYR1</strain>
    </source>
</reference>
<comment type="caution">
    <text evidence="1">The sequence shown here is derived from an EMBL/GenBank/DDBJ whole genome shotgun (WGS) entry which is preliminary data.</text>
</comment>
<accession>A0A3M7PD13</accession>
<proteinExistence type="predicted"/>
<gene>
    <name evidence="1" type="ORF">BpHYR1_007350</name>
</gene>